<name>A0AAD7JVM3_9AGAR</name>
<keyword evidence="2" id="KW-1185">Reference proteome</keyword>
<accession>A0AAD7JVM3</accession>
<organism evidence="1 2">
    <name type="scientific">Mycena maculata</name>
    <dbReference type="NCBI Taxonomy" id="230809"/>
    <lineage>
        <taxon>Eukaryota</taxon>
        <taxon>Fungi</taxon>
        <taxon>Dikarya</taxon>
        <taxon>Basidiomycota</taxon>
        <taxon>Agaricomycotina</taxon>
        <taxon>Agaricomycetes</taxon>
        <taxon>Agaricomycetidae</taxon>
        <taxon>Agaricales</taxon>
        <taxon>Marasmiineae</taxon>
        <taxon>Mycenaceae</taxon>
        <taxon>Mycena</taxon>
    </lineage>
</organism>
<reference evidence="1" key="1">
    <citation type="submission" date="2023-03" db="EMBL/GenBank/DDBJ databases">
        <title>Massive genome expansion in bonnet fungi (Mycena s.s.) driven by repeated elements and novel gene families across ecological guilds.</title>
        <authorList>
            <consortium name="Lawrence Berkeley National Laboratory"/>
            <person name="Harder C.B."/>
            <person name="Miyauchi S."/>
            <person name="Viragh M."/>
            <person name="Kuo A."/>
            <person name="Thoen E."/>
            <person name="Andreopoulos B."/>
            <person name="Lu D."/>
            <person name="Skrede I."/>
            <person name="Drula E."/>
            <person name="Henrissat B."/>
            <person name="Morin E."/>
            <person name="Kohler A."/>
            <person name="Barry K."/>
            <person name="LaButti K."/>
            <person name="Morin E."/>
            <person name="Salamov A."/>
            <person name="Lipzen A."/>
            <person name="Mereny Z."/>
            <person name="Hegedus B."/>
            <person name="Baldrian P."/>
            <person name="Stursova M."/>
            <person name="Weitz H."/>
            <person name="Taylor A."/>
            <person name="Grigoriev I.V."/>
            <person name="Nagy L.G."/>
            <person name="Martin F."/>
            <person name="Kauserud H."/>
        </authorList>
    </citation>
    <scope>NUCLEOTIDE SEQUENCE</scope>
    <source>
        <strain evidence="1">CBHHK188m</strain>
    </source>
</reference>
<evidence type="ECO:0000313" key="2">
    <source>
        <dbReference type="Proteomes" id="UP001215280"/>
    </source>
</evidence>
<protein>
    <submittedName>
        <fullName evidence="1">Uncharacterized protein</fullName>
    </submittedName>
</protein>
<dbReference type="AlphaFoldDB" id="A0AAD7JVM3"/>
<sequence length="108" mass="12392">LGQCAAGAFVLGHMDLNPRNMIFCSKSPQAGRIVSIMTLPWWSLVCYPLWFDRAGLSVARDPLEAQYFKDVYIRELQKHAPEAIVLHVVQNAQYDARWRFSEIATLPW</sequence>
<dbReference type="Proteomes" id="UP001215280">
    <property type="component" value="Unassembled WGS sequence"/>
</dbReference>
<gene>
    <name evidence="1" type="ORF">DFH07DRAFT_710078</name>
</gene>
<comment type="caution">
    <text evidence="1">The sequence shown here is derived from an EMBL/GenBank/DDBJ whole genome shotgun (WGS) entry which is preliminary data.</text>
</comment>
<dbReference type="EMBL" id="JARJLG010000021">
    <property type="protein sequence ID" value="KAJ7771321.1"/>
    <property type="molecule type" value="Genomic_DNA"/>
</dbReference>
<proteinExistence type="predicted"/>
<feature type="non-terminal residue" evidence="1">
    <location>
        <position position="1"/>
    </location>
</feature>
<feature type="non-terminal residue" evidence="1">
    <location>
        <position position="108"/>
    </location>
</feature>
<evidence type="ECO:0000313" key="1">
    <source>
        <dbReference type="EMBL" id="KAJ7771321.1"/>
    </source>
</evidence>